<keyword evidence="3 7" id="KW-0227">DNA damage</keyword>
<comment type="similarity">
    <text evidence="1 7">Belongs to the RecO family.</text>
</comment>
<dbReference type="STRING" id="742767.HMPREF9456_01031"/>
<gene>
    <name evidence="7" type="primary">recO</name>
    <name evidence="9" type="ORF">HMPREF9456_01031</name>
</gene>
<dbReference type="Proteomes" id="UP000006420">
    <property type="component" value="Unassembled WGS sequence"/>
</dbReference>
<reference evidence="9 10" key="1">
    <citation type="submission" date="2011-04" db="EMBL/GenBank/DDBJ databases">
        <title>The Genome Sequence of Dysgonomonas mossii DSM 22836.</title>
        <authorList>
            <consortium name="The Broad Institute Genome Sequencing Platform"/>
            <person name="Earl A."/>
            <person name="Ward D."/>
            <person name="Feldgarden M."/>
            <person name="Gevers D."/>
            <person name="Pudlo N."/>
            <person name="Martens E."/>
            <person name="Allen-Vercoe E."/>
            <person name="Young S.K."/>
            <person name="Zeng Q."/>
            <person name="Gargeya S."/>
            <person name="Fitzgerald M."/>
            <person name="Haas B."/>
            <person name="Abouelleil A."/>
            <person name="Alvarado L."/>
            <person name="Arachchi H.M."/>
            <person name="Berlin A."/>
            <person name="Brown A."/>
            <person name="Chapman S.B."/>
            <person name="Chen Z."/>
            <person name="Dunbar C."/>
            <person name="Freedman E."/>
            <person name="Gearin G."/>
            <person name="Gellesch M."/>
            <person name="Goldberg J."/>
            <person name="Griggs A."/>
            <person name="Gujja S."/>
            <person name="Heiman D."/>
            <person name="Howarth C."/>
            <person name="Larson L."/>
            <person name="Lui A."/>
            <person name="MacDonald P.J.P."/>
            <person name="Mehta T."/>
            <person name="Montmayeur A."/>
            <person name="Murphy C."/>
            <person name="Neiman D."/>
            <person name="Pearson M."/>
            <person name="Priest M."/>
            <person name="Roberts A."/>
            <person name="Saif S."/>
            <person name="Shea T."/>
            <person name="Shenoy N."/>
            <person name="Sisk P."/>
            <person name="Stolte C."/>
            <person name="Sykes S."/>
            <person name="Yandava C."/>
            <person name="Wortman J."/>
            <person name="Nusbaum C."/>
            <person name="Birren B."/>
        </authorList>
    </citation>
    <scope>NUCLEOTIDE SEQUENCE [LARGE SCALE GENOMIC DNA]</scope>
    <source>
        <strain evidence="9 10">DSM 22836</strain>
    </source>
</reference>
<evidence type="ECO:0000256" key="3">
    <source>
        <dbReference type="ARBA" id="ARBA00022763"/>
    </source>
</evidence>
<keyword evidence="10" id="KW-1185">Reference proteome</keyword>
<evidence type="ECO:0000256" key="7">
    <source>
        <dbReference type="HAMAP-Rule" id="MF_00201"/>
    </source>
</evidence>
<dbReference type="HAMAP" id="MF_00201">
    <property type="entry name" value="RecO"/>
    <property type="match status" value="1"/>
</dbReference>
<evidence type="ECO:0000313" key="9">
    <source>
        <dbReference type="EMBL" id="EGK04003.1"/>
    </source>
</evidence>
<dbReference type="InterPro" id="IPR042242">
    <property type="entry name" value="RecO_C"/>
</dbReference>
<dbReference type="InterPro" id="IPR022572">
    <property type="entry name" value="DNA_rep/recomb_RecO_N"/>
</dbReference>
<evidence type="ECO:0000313" key="10">
    <source>
        <dbReference type="Proteomes" id="UP000006420"/>
    </source>
</evidence>
<dbReference type="EMBL" id="ADLW01000004">
    <property type="protein sequence ID" value="EGK04003.1"/>
    <property type="molecule type" value="Genomic_DNA"/>
</dbReference>
<organism evidence="9 10">
    <name type="scientific">Dysgonomonas mossii DSM 22836</name>
    <dbReference type="NCBI Taxonomy" id="742767"/>
    <lineage>
        <taxon>Bacteria</taxon>
        <taxon>Pseudomonadati</taxon>
        <taxon>Bacteroidota</taxon>
        <taxon>Bacteroidia</taxon>
        <taxon>Bacteroidales</taxon>
        <taxon>Dysgonomonadaceae</taxon>
        <taxon>Dysgonomonas</taxon>
    </lineage>
</organism>
<sequence>MKIKLNEFITFLLSPFIFFVEITNLTRIKNSIFVKLNIIEVLYKTRGLVLNTINYNDKYLLAQLFTESFGRVTYMVSKARGKGSKVPKSLFSPLAILDMEVEHQSNRDIQRIREARSDFYLYEIAGDMGKTSMTFFLSEFLSRVLKDADTSQLLFDFLEQSVQILEMTDKSIANFHLVFMLKLSHFMGFYPNLEEYRENNLFDMINGEFVHYQPLHNYYLNRYDSKALSMLARITYENMHHFVFSRQDRVNIINRILEYYRLHLYDFPALKSLDVLHELF</sequence>
<dbReference type="InterPro" id="IPR012340">
    <property type="entry name" value="NA-bd_OB-fold"/>
</dbReference>
<dbReference type="Gene3D" id="1.20.1440.120">
    <property type="entry name" value="Recombination protein O, C-terminal domain"/>
    <property type="match status" value="1"/>
</dbReference>
<feature type="domain" description="DNA replication/recombination mediator RecO N-terminal" evidence="8">
    <location>
        <begin position="43"/>
        <end position="116"/>
    </location>
</feature>
<dbReference type="NCBIfam" id="TIGR00613">
    <property type="entry name" value="reco"/>
    <property type="match status" value="1"/>
</dbReference>
<dbReference type="InterPro" id="IPR003717">
    <property type="entry name" value="RecO"/>
</dbReference>
<evidence type="ECO:0000256" key="5">
    <source>
        <dbReference type="ARBA" id="ARBA00023204"/>
    </source>
</evidence>
<dbReference type="GO" id="GO:0043590">
    <property type="term" value="C:bacterial nucleoid"/>
    <property type="evidence" value="ECO:0007669"/>
    <property type="project" value="TreeGrafter"/>
</dbReference>
<dbReference type="eggNOG" id="COG1381">
    <property type="taxonomic scope" value="Bacteria"/>
</dbReference>
<dbReference type="SUPFAM" id="SSF57863">
    <property type="entry name" value="ArfGap/RecO-like zinc finger"/>
    <property type="match status" value="1"/>
</dbReference>
<keyword evidence="5 7" id="KW-0234">DNA repair</keyword>
<dbReference type="GO" id="GO:0006310">
    <property type="term" value="P:DNA recombination"/>
    <property type="evidence" value="ECO:0007669"/>
    <property type="project" value="UniProtKB-UniRule"/>
</dbReference>
<evidence type="ECO:0000256" key="4">
    <source>
        <dbReference type="ARBA" id="ARBA00023172"/>
    </source>
</evidence>
<dbReference type="Pfam" id="PF11967">
    <property type="entry name" value="RecO_N"/>
    <property type="match status" value="1"/>
</dbReference>
<evidence type="ECO:0000256" key="6">
    <source>
        <dbReference type="ARBA" id="ARBA00033409"/>
    </source>
</evidence>
<evidence type="ECO:0000259" key="8">
    <source>
        <dbReference type="Pfam" id="PF11967"/>
    </source>
</evidence>
<dbReference type="GO" id="GO:0006302">
    <property type="term" value="P:double-strand break repair"/>
    <property type="evidence" value="ECO:0007669"/>
    <property type="project" value="TreeGrafter"/>
</dbReference>
<dbReference type="Gene3D" id="2.40.50.140">
    <property type="entry name" value="Nucleic acid-binding proteins"/>
    <property type="match status" value="1"/>
</dbReference>
<keyword evidence="4 7" id="KW-0233">DNA recombination</keyword>
<dbReference type="PANTHER" id="PTHR33991">
    <property type="entry name" value="DNA REPAIR PROTEIN RECO"/>
    <property type="match status" value="1"/>
</dbReference>
<comment type="caution">
    <text evidence="9">The sequence shown here is derived from an EMBL/GenBank/DDBJ whole genome shotgun (WGS) entry which is preliminary data.</text>
</comment>
<comment type="function">
    <text evidence="7">Involved in DNA repair and RecF pathway recombination.</text>
</comment>
<dbReference type="PANTHER" id="PTHR33991:SF1">
    <property type="entry name" value="DNA REPAIR PROTEIN RECO"/>
    <property type="match status" value="1"/>
</dbReference>
<dbReference type="Pfam" id="PF02565">
    <property type="entry name" value="RecO_C"/>
    <property type="match status" value="1"/>
</dbReference>
<accession>F8WZI7</accession>
<evidence type="ECO:0000256" key="1">
    <source>
        <dbReference type="ARBA" id="ARBA00007452"/>
    </source>
</evidence>
<protein>
    <recommendedName>
        <fullName evidence="2 7">DNA repair protein RecO</fullName>
    </recommendedName>
    <alternativeName>
        <fullName evidence="6 7">Recombination protein O</fullName>
    </alternativeName>
</protein>
<dbReference type="AlphaFoldDB" id="F8WZI7"/>
<dbReference type="HOGENOM" id="CLU_087596_1_0_10"/>
<dbReference type="SUPFAM" id="SSF50249">
    <property type="entry name" value="Nucleic acid-binding proteins"/>
    <property type="match status" value="1"/>
</dbReference>
<proteinExistence type="inferred from homology"/>
<name>F8WZI7_9BACT</name>
<dbReference type="InterPro" id="IPR037278">
    <property type="entry name" value="ARFGAP/RecO"/>
</dbReference>
<evidence type="ECO:0000256" key="2">
    <source>
        <dbReference type="ARBA" id="ARBA00021310"/>
    </source>
</evidence>